<dbReference type="InterPro" id="IPR011249">
    <property type="entry name" value="Metalloenz_LuxS/M16"/>
</dbReference>
<dbReference type="Proteomes" id="UP000193922">
    <property type="component" value="Unassembled WGS sequence"/>
</dbReference>
<dbReference type="SUPFAM" id="SSF63411">
    <property type="entry name" value="LuxS/MPP-like metallohydrolase"/>
    <property type="match status" value="1"/>
</dbReference>
<feature type="non-terminal residue" evidence="1">
    <location>
        <position position="165"/>
    </location>
</feature>
<comment type="caution">
    <text evidence="1">The sequence shown here is derived from an EMBL/GenBank/DDBJ whole genome shotgun (WGS) entry which is preliminary data.</text>
</comment>
<dbReference type="AlphaFoldDB" id="A0A1Y1WAT9"/>
<sequence>LVVCGSERYPNYGSLGAIAGCNFSYGTCGCTNADRIFYTVTTAGEEAIANILPVFLDHVLHPLLSDDQFVTEVYHFDADGKERGVVFSEVVMRENGRVDLMRAALYKLMYSEKSPYSFQAGGLTKDIATLTNQEIIDYHRRFYDANNITVLLVGSFSDSFESVLQ</sequence>
<evidence type="ECO:0000313" key="2">
    <source>
        <dbReference type="Proteomes" id="UP000193922"/>
    </source>
</evidence>
<name>A0A1Y1WAT9_9FUNG</name>
<feature type="non-terminal residue" evidence="1">
    <location>
        <position position="1"/>
    </location>
</feature>
<dbReference type="STRING" id="61395.A0A1Y1WAT9"/>
<accession>A0A1Y1WAT9</accession>
<evidence type="ECO:0008006" key="3">
    <source>
        <dbReference type="Google" id="ProtNLM"/>
    </source>
</evidence>
<dbReference type="Gene3D" id="3.30.830.10">
    <property type="entry name" value="Metalloenzyme, LuxS/M16 peptidase-like"/>
    <property type="match status" value="1"/>
</dbReference>
<reference evidence="1 2" key="1">
    <citation type="submission" date="2016-07" db="EMBL/GenBank/DDBJ databases">
        <title>Pervasive Adenine N6-methylation of Active Genes in Fungi.</title>
        <authorList>
            <consortium name="DOE Joint Genome Institute"/>
            <person name="Mondo S.J."/>
            <person name="Dannebaum R.O."/>
            <person name="Kuo R.C."/>
            <person name="Labutti K."/>
            <person name="Haridas S."/>
            <person name="Kuo A."/>
            <person name="Salamov A."/>
            <person name="Ahrendt S.R."/>
            <person name="Lipzen A."/>
            <person name="Sullivan W."/>
            <person name="Andreopoulos W.B."/>
            <person name="Clum A."/>
            <person name="Lindquist E."/>
            <person name="Daum C."/>
            <person name="Ramamoorthy G.K."/>
            <person name="Gryganskyi A."/>
            <person name="Culley D."/>
            <person name="Magnuson J.K."/>
            <person name="James T.Y."/>
            <person name="O'Malley M.A."/>
            <person name="Stajich J.E."/>
            <person name="Spatafora J.W."/>
            <person name="Visel A."/>
            <person name="Grigoriev I.V."/>
        </authorList>
    </citation>
    <scope>NUCLEOTIDE SEQUENCE [LARGE SCALE GENOMIC DNA]</scope>
    <source>
        <strain evidence="1 2">ATCC 12442</strain>
    </source>
</reference>
<dbReference type="RefSeq" id="XP_040744238.1">
    <property type="nucleotide sequence ID" value="XM_040884207.1"/>
</dbReference>
<dbReference type="GeneID" id="63800855"/>
<organism evidence="1 2">
    <name type="scientific">Linderina pennispora</name>
    <dbReference type="NCBI Taxonomy" id="61395"/>
    <lineage>
        <taxon>Eukaryota</taxon>
        <taxon>Fungi</taxon>
        <taxon>Fungi incertae sedis</taxon>
        <taxon>Zoopagomycota</taxon>
        <taxon>Kickxellomycotina</taxon>
        <taxon>Kickxellomycetes</taxon>
        <taxon>Kickxellales</taxon>
        <taxon>Kickxellaceae</taxon>
        <taxon>Linderina</taxon>
    </lineage>
</organism>
<gene>
    <name evidence="1" type="ORF">DL89DRAFT_211626</name>
</gene>
<dbReference type="PANTHER" id="PTHR43016">
    <property type="entry name" value="PRESEQUENCE PROTEASE"/>
    <property type="match status" value="1"/>
</dbReference>
<evidence type="ECO:0000313" key="1">
    <source>
        <dbReference type="EMBL" id="ORX70659.1"/>
    </source>
</evidence>
<dbReference type="EMBL" id="MCFD01000005">
    <property type="protein sequence ID" value="ORX70659.1"/>
    <property type="molecule type" value="Genomic_DNA"/>
</dbReference>
<protein>
    <recommendedName>
        <fullName evidence="3">LuxS/MPP-like metallohydrolase</fullName>
    </recommendedName>
</protein>
<proteinExistence type="predicted"/>
<dbReference type="GO" id="GO:0046872">
    <property type="term" value="F:metal ion binding"/>
    <property type="evidence" value="ECO:0007669"/>
    <property type="project" value="InterPro"/>
</dbReference>
<dbReference type="PANTHER" id="PTHR43016:SF6">
    <property type="entry name" value="PEPTIDASE M16 N-TERMINAL DOMAIN-CONTAINING PROTEIN"/>
    <property type="match status" value="1"/>
</dbReference>
<dbReference type="OrthoDB" id="4953at2759"/>
<keyword evidence="2" id="KW-1185">Reference proteome</keyword>